<dbReference type="PRINTS" id="PR00473">
    <property type="entry name" value="GALCTOKINASE"/>
</dbReference>
<keyword evidence="7" id="KW-0460">Magnesium</keyword>
<organism evidence="14 15">
    <name type="scientific">Pontixanthobacter luteolus</name>
    <dbReference type="NCBI Taxonomy" id="295089"/>
    <lineage>
        <taxon>Bacteria</taxon>
        <taxon>Pseudomonadati</taxon>
        <taxon>Pseudomonadota</taxon>
        <taxon>Alphaproteobacteria</taxon>
        <taxon>Sphingomonadales</taxon>
        <taxon>Erythrobacteraceae</taxon>
        <taxon>Pontixanthobacter</taxon>
    </lineage>
</organism>
<evidence type="ECO:0000259" key="12">
    <source>
        <dbReference type="Pfam" id="PF08544"/>
    </source>
</evidence>
<evidence type="ECO:0000259" key="13">
    <source>
        <dbReference type="Pfam" id="PF10509"/>
    </source>
</evidence>
<dbReference type="PANTHER" id="PTHR10457">
    <property type="entry name" value="MEVALONATE KINASE/GALACTOKINASE"/>
    <property type="match status" value="1"/>
</dbReference>
<dbReference type="Gene3D" id="3.30.70.890">
    <property type="entry name" value="GHMP kinase, C-terminal domain"/>
    <property type="match status" value="1"/>
</dbReference>
<dbReference type="RefSeq" id="WP_160729283.1">
    <property type="nucleotide sequence ID" value="NZ_WTYP01000001.1"/>
</dbReference>
<evidence type="ECO:0000259" key="11">
    <source>
        <dbReference type="Pfam" id="PF00288"/>
    </source>
</evidence>
<proteinExistence type="inferred from homology"/>
<keyword evidence="9" id="KW-0119">Carbohydrate metabolism</keyword>
<name>A0A6I4UZL7_9SPHN</name>
<dbReference type="InterPro" id="IPR013750">
    <property type="entry name" value="GHMP_kinase_C_dom"/>
</dbReference>
<dbReference type="Gene3D" id="3.30.230.10">
    <property type="match status" value="1"/>
</dbReference>
<evidence type="ECO:0000256" key="10">
    <source>
        <dbReference type="NCBIfam" id="TIGR00131"/>
    </source>
</evidence>
<keyword evidence="2 14" id="KW-0808">Transferase</keyword>
<evidence type="ECO:0000256" key="3">
    <source>
        <dbReference type="ARBA" id="ARBA00022723"/>
    </source>
</evidence>
<comment type="similarity">
    <text evidence="1">Belongs to the GHMP kinase family. GalK subfamily.</text>
</comment>
<dbReference type="GO" id="GO:0046872">
    <property type="term" value="F:metal ion binding"/>
    <property type="evidence" value="ECO:0007669"/>
    <property type="project" value="UniProtKB-KW"/>
</dbReference>
<dbReference type="InterPro" id="IPR036554">
    <property type="entry name" value="GHMP_kinase_C_sf"/>
</dbReference>
<dbReference type="Proteomes" id="UP000471435">
    <property type="component" value="Unassembled WGS sequence"/>
</dbReference>
<dbReference type="GO" id="GO:0005524">
    <property type="term" value="F:ATP binding"/>
    <property type="evidence" value="ECO:0007669"/>
    <property type="project" value="UniProtKB-UniRule"/>
</dbReference>
<feature type="domain" description="GHMP kinase C-terminal" evidence="12">
    <location>
        <begin position="254"/>
        <end position="327"/>
    </location>
</feature>
<dbReference type="InterPro" id="IPR019539">
    <property type="entry name" value="GalKase_N"/>
</dbReference>
<keyword evidence="4" id="KW-0547">Nucleotide-binding</keyword>
<evidence type="ECO:0000256" key="5">
    <source>
        <dbReference type="ARBA" id="ARBA00022777"/>
    </source>
</evidence>
<evidence type="ECO:0000256" key="7">
    <source>
        <dbReference type="ARBA" id="ARBA00022842"/>
    </source>
</evidence>
<dbReference type="GO" id="GO:0004335">
    <property type="term" value="F:galactokinase activity"/>
    <property type="evidence" value="ECO:0007669"/>
    <property type="project" value="UniProtKB-UniRule"/>
</dbReference>
<evidence type="ECO:0000256" key="1">
    <source>
        <dbReference type="ARBA" id="ARBA00006566"/>
    </source>
</evidence>
<keyword evidence="15" id="KW-1185">Reference proteome</keyword>
<dbReference type="GO" id="GO:0006012">
    <property type="term" value="P:galactose metabolic process"/>
    <property type="evidence" value="ECO:0007669"/>
    <property type="project" value="UniProtKB-UniRule"/>
</dbReference>
<dbReference type="PROSITE" id="PS00627">
    <property type="entry name" value="GHMP_KINASES_ATP"/>
    <property type="match status" value="1"/>
</dbReference>
<accession>A0A6I4UZL7</accession>
<dbReference type="Pfam" id="PF08544">
    <property type="entry name" value="GHMP_kinases_C"/>
    <property type="match status" value="1"/>
</dbReference>
<keyword evidence="5 14" id="KW-0418">Kinase</keyword>
<dbReference type="InterPro" id="IPR014721">
    <property type="entry name" value="Ribsml_uS5_D2-typ_fold_subgr"/>
</dbReference>
<feature type="domain" description="GHMP kinase N-terminal" evidence="11">
    <location>
        <begin position="79"/>
        <end position="156"/>
    </location>
</feature>
<dbReference type="PIRSF" id="PIRSF000530">
    <property type="entry name" value="Galactokinase"/>
    <property type="match status" value="1"/>
</dbReference>
<dbReference type="EC" id="2.7.1.6" evidence="10"/>
<dbReference type="InterPro" id="IPR006206">
    <property type="entry name" value="Mevalonate/galactokinase"/>
</dbReference>
<dbReference type="Pfam" id="PF00288">
    <property type="entry name" value="GHMP_kinases_N"/>
    <property type="match status" value="1"/>
</dbReference>
<dbReference type="InterPro" id="IPR006203">
    <property type="entry name" value="GHMP_knse_ATP-bd_CS"/>
</dbReference>
<dbReference type="FunFam" id="3.30.70.890:FF:000001">
    <property type="entry name" value="Galactokinase"/>
    <property type="match status" value="1"/>
</dbReference>
<protein>
    <recommendedName>
        <fullName evidence="10">Galactokinase</fullName>
        <ecNumber evidence="10">2.7.1.6</ecNumber>
    </recommendedName>
</protein>
<dbReference type="SUPFAM" id="SSF54211">
    <property type="entry name" value="Ribosomal protein S5 domain 2-like"/>
    <property type="match status" value="1"/>
</dbReference>
<comment type="caution">
    <text evidence="14">The sequence shown here is derived from an EMBL/GenBank/DDBJ whole genome shotgun (WGS) entry which is preliminary data.</text>
</comment>
<feature type="domain" description="Galactokinase N-terminal" evidence="13">
    <location>
        <begin position="4"/>
        <end position="38"/>
    </location>
</feature>
<evidence type="ECO:0000313" key="14">
    <source>
        <dbReference type="EMBL" id="MXP46000.1"/>
    </source>
</evidence>
<evidence type="ECO:0000256" key="4">
    <source>
        <dbReference type="ARBA" id="ARBA00022741"/>
    </source>
</evidence>
<keyword evidence="8" id="KW-0299">Galactose metabolism</keyword>
<dbReference type="InterPro" id="IPR020568">
    <property type="entry name" value="Ribosomal_Su5_D2-typ_SF"/>
</dbReference>
<evidence type="ECO:0000313" key="15">
    <source>
        <dbReference type="Proteomes" id="UP000471435"/>
    </source>
</evidence>
<evidence type="ECO:0000256" key="2">
    <source>
        <dbReference type="ARBA" id="ARBA00022679"/>
    </source>
</evidence>
<evidence type="ECO:0000256" key="9">
    <source>
        <dbReference type="ARBA" id="ARBA00023277"/>
    </source>
</evidence>
<keyword evidence="3" id="KW-0479">Metal-binding</keyword>
<dbReference type="GO" id="GO:0005829">
    <property type="term" value="C:cytosol"/>
    <property type="evidence" value="ECO:0007669"/>
    <property type="project" value="TreeGrafter"/>
</dbReference>
<dbReference type="Pfam" id="PF10509">
    <property type="entry name" value="GalKase_gal_bdg"/>
    <property type="match status" value="1"/>
</dbReference>
<dbReference type="InterPro" id="IPR000705">
    <property type="entry name" value="Galactokinase"/>
</dbReference>
<dbReference type="PROSITE" id="PS00106">
    <property type="entry name" value="GALACTOKINASE"/>
    <property type="match status" value="1"/>
</dbReference>
<evidence type="ECO:0000256" key="8">
    <source>
        <dbReference type="ARBA" id="ARBA00023144"/>
    </source>
</evidence>
<dbReference type="AlphaFoldDB" id="A0A6I4UZL7"/>
<dbReference type="InterPro" id="IPR006204">
    <property type="entry name" value="GHMP_kinase_N_dom"/>
</dbReference>
<dbReference type="PRINTS" id="PR00959">
    <property type="entry name" value="MEVGALKINASE"/>
</dbReference>
<reference evidence="14 15" key="1">
    <citation type="submission" date="2019-12" db="EMBL/GenBank/DDBJ databases">
        <title>Genomic-based taxomic classification of the family Erythrobacteraceae.</title>
        <authorList>
            <person name="Xu L."/>
        </authorList>
    </citation>
    <scope>NUCLEOTIDE SEQUENCE [LARGE SCALE GENOMIC DNA]</scope>
    <source>
        <strain evidence="14 15">SW-109</strain>
    </source>
</reference>
<keyword evidence="6" id="KW-0067">ATP-binding</keyword>
<sequence>MNAAVTSPGRVNLIGEHTDYNGGWVLPAALSVELTATVMPRNDRKLSIAARGYSGTAERSLDDEADGSWSDPAVGAMREAEAMGLISAGADIAVRSTIPAGAGLSSSAALIVTLLKAARELAGSATSDAEIAVAARLAENEYMGVPCGIMDQMAVAIAKPGEAMALDTSNLEYRVVALPASHHMVVIHSGLTRKLTDGRYAARKEECDAAKEAFGTDALCLLEPADIEASGVDPALKRRARHCASEHRRVISAIGALESGDAALFGSLMNASHASMRDDFEMSLPEIDALVDDAVALGADGARLTGGGFGGCIVACVQADAREAWQAALLAKHPRSRYIDHIEAR</sequence>
<dbReference type="OrthoDB" id="250531at2"/>
<dbReference type="InterPro" id="IPR019741">
    <property type="entry name" value="Galactokinase_CS"/>
</dbReference>
<evidence type="ECO:0000256" key="6">
    <source>
        <dbReference type="ARBA" id="ARBA00022840"/>
    </source>
</evidence>
<dbReference type="EMBL" id="WTYP01000001">
    <property type="protein sequence ID" value="MXP46000.1"/>
    <property type="molecule type" value="Genomic_DNA"/>
</dbReference>
<gene>
    <name evidence="14" type="primary">galK</name>
    <name evidence="14" type="ORF">GRI43_01155</name>
</gene>
<dbReference type="NCBIfam" id="TIGR00131">
    <property type="entry name" value="gal_kin"/>
    <property type="match status" value="1"/>
</dbReference>
<dbReference type="SUPFAM" id="SSF55060">
    <property type="entry name" value="GHMP Kinase, C-terminal domain"/>
    <property type="match status" value="1"/>
</dbReference>
<dbReference type="PANTHER" id="PTHR10457:SF7">
    <property type="entry name" value="GALACTOKINASE-RELATED"/>
    <property type="match status" value="1"/>
</dbReference>